<dbReference type="NCBIfam" id="TIGR04019">
    <property type="entry name" value="B_thiol_YtxJ"/>
    <property type="match status" value="1"/>
</dbReference>
<dbReference type="SUPFAM" id="SSF52833">
    <property type="entry name" value="Thioredoxin-like"/>
    <property type="match status" value="1"/>
</dbReference>
<gene>
    <name evidence="1" type="primary">ytxJ</name>
    <name evidence="1" type="ORF">P6P90_06045</name>
</gene>
<reference evidence="1 2" key="1">
    <citation type="submission" date="2023-04" db="EMBL/GenBank/DDBJ databases">
        <title>Ectobacillus antri isolated from activated sludge.</title>
        <authorList>
            <person name="Yan P."/>
            <person name="Liu X."/>
        </authorList>
    </citation>
    <scope>NUCLEOTIDE SEQUENCE [LARGE SCALE GENOMIC DNA]</scope>
    <source>
        <strain evidence="1 2">C18H</strain>
    </source>
</reference>
<name>A0ABT6H521_9BACI</name>
<evidence type="ECO:0000313" key="2">
    <source>
        <dbReference type="Proteomes" id="UP001218246"/>
    </source>
</evidence>
<dbReference type="EMBL" id="JARULN010000003">
    <property type="protein sequence ID" value="MDG5753536.1"/>
    <property type="molecule type" value="Genomic_DNA"/>
</dbReference>
<dbReference type="RefSeq" id="WP_124564350.1">
    <property type="nucleotide sequence ID" value="NZ_JARRRY010000002.1"/>
</dbReference>
<dbReference type="Gene3D" id="3.40.30.10">
    <property type="entry name" value="Glutaredoxin"/>
    <property type="match status" value="1"/>
</dbReference>
<protein>
    <submittedName>
        <fullName evidence="1">Bacillithiol system redox-active protein YtxJ</fullName>
    </submittedName>
</protein>
<organism evidence="1 2">
    <name type="scientific">Ectobacillus antri</name>
    <dbReference type="NCBI Taxonomy" id="2486280"/>
    <lineage>
        <taxon>Bacteria</taxon>
        <taxon>Bacillati</taxon>
        <taxon>Bacillota</taxon>
        <taxon>Bacilli</taxon>
        <taxon>Bacillales</taxon>
        <taxon>Bacillaceae</taxon>
        <taxon>Ectobacillus</taxon>
    </lineage>
</organism>
<proteinExistence type="predicted"/>
<dbReference type="Proteomes" id="UP001218246">
    <property type="component" value="Unassembled WGS sequence"/>
</dbReference>
<evidence type="ECO:0000313" key="1">
    <source>
        <dbReference type="EMBL" id="MDG5753536.1"/>
    </source>
</evidence>
<dbReference type="InterPro" id="IPR036249">
    <property type="entry name" value="Thioredoxin-like_sf"/>
</dbReference>
<dbReference type="InterPro" id="IPR022551">
    <property type="entry name" value="BrxC"/>
</dbReference>
<sequence>MERIETQEQLHTLLTKHHTLILFKHSLTCPVSHAAFQEFQAYMADAHVPAAYLYVQEARALSNYIAEQFAIRHESPQVLYVRNHEVTWHASHWNITKASLKEHIE</sequence>
<dbReference type="Pfam" id="PF11009">
    <property type="entry name" value="BrxC"/>
    <property type="match status" value="1"/>
</dbReference>
<keyword evidence="2" id="KW-1185">Reference proteome</keyword>
<accession>A0ABT6H521</accession>
<comment type="caution">
    <text evidence="1">The sequence shown here is derived from an EMBL/GenBank/DDBJ whole genome shotgun (WGS) entry which is preliminary data.</text>
</comment>